<feature type="transmembrane region" description="Helical" evidence="1">
    <location>
        <begin position="107"/>
        <end position="129"/>
    </location>
</feature>
<evidence type="ECO:0000313" key="4">
    <source>
        <dbReference type="Proteomes" id="UP000237718"/>
    </source>
</evidence>
<dbReference type="InterPro" id="IPR007896">
    <property type="entry name" value="BTP_bacteria"/>
</dbReference>
<reference evidence="3 4" key="1">
    <citation type="submission" date="2018-03" db="EMBL/GenBank/DDBJ databases">
        <title>Genomic Encyclopedia of Archaeal and Bacterial Type Strains, Phase II (KMG-II): from individual species to whole genera.</title>
        <authorList>
            <person name="Goeker M."/>
        </authorList>
    </citation>
    <scope>NUCLEOTIDE SEQUENCE [LARGE SCALE GENOMIC DNA]</scope>
    <source>
        <strain evidence="3 4">DSM 25328</strain>
    </source>
</reference>
<protein>
    <submittedName>
        <fullName evidence="3">Putative membrane protein</fullName>
    </submittedName>
</protein>
<keyword evidence="1" id="KW-0472">Membrane</keyword>
<feature type="transmembrane region" description="Helical" evidence="1">
    <location>
        <begin position="37"/>
        <end position="58"/>
    </location>
</feature>
<dbReference type="InterPro" id="IPR058208">
    <property type="entry name" value="PACE"/>
</dbReference>
<proteinExistence type="predicted"/>
<dbReference type="RefSeq" id="WP_106162920.1">
    <property type="nucleotide sequence ID" value="NZ_PVUF01000003.1"/>
</dbReference>
<name>A0A2T1AJX2_TRISK</name>
<gene>
    <name evidence="3" type="ORF">CLV89_103214</name>
</gene>
<dbReference type="NCBIfam" id="NF033664">
    <property type="entry name" value="PACE_transport"/>
    <property type="match status" value="1"/>
</dbReference>
<keyword evidence="1" id="KW-0812">Transmembrane</keyword>
<evidence type="ECO:0000313" key="3">
    <source>
        <dbReference type="EMBL" id="PRZ48899.1"/>
    </source>
</evidence>
<dbReference type="AlphaFoldDB" id="A0A2T1AJX2"/>
<feature type="domain" description="Chlorhexidine efflux transporter" evidence="2">
    <location>
        <begin position="2"/>
        <end position="65"/>
    </location>
</feature>
<dbReference type="OrthoDB" id="1631120at2"/>
<feature type="domain" description="Chlorhexidine efflux transporter" evidence="2">
    <location>
        <begin position="72"/>
        <end position="134"/>
    </location>
</feature>
<sequence length="145" mass="16712">MRSPLDRIRHALSFEIIALLMVIPLGAYLFHLPIHDIGAVGVVSATLATLWNFVYNYAFDSVLKRRTGTTLKTTPIRVFHAVLFEVGLLLVLMPFIAWYLGVSLWQAFVMDVSFALFYMAYAFCFNWAYDRLFPLPEWQNARQNS</sequence>
<accession>A0A2T1AJX2</accession>
<dbReference type="EMBL" id="PVUF01000003">
    <property type="protein sequence ID" value="PRZ48899.1"/>
    <property type="molecule type" value="Genomic_DNA"/>
</dbReference>
<evidence type="ECO:0000256" key="1">
    <source>
        <dbReference type="SAM" id="Phobius"/>
    </source>
</evidence>
<evidence type="ECO:0000259" key="2">
    <source>
        <dbReference type="Pfam" id="PF05232"/>
    </source>
</evidence>
<comment type="caution">
    <text evidence="3">The sequence shown here is derived from an EMBL/GenBank/DDBJ whole genome shotgun (WGS) entry which is preliminary data.</text>
</comment>
<feature type="transmembrane region" description="Helical" evidence="1">
    <location>
        <begin position="78"/>
        <end position="101"/>
    </location>
</feature>
<dbReference type="Pfam" id="PF05232">
    <property type="entry name" value="BTP"/>
    <property type="match status" value="2"/>
</dbReference>
<organism evidence="3 4">
    <name type="scientific">Tritonibacter scottomollicae</name>
    <name type="common">Epibacterium scottomollicae</name>
    <dbReference type="NCBI Taxonomy" id="483013"/>
    <lineage>
        <taxon>Bacteria</taxon>
        <taxon>Pseudomonadati</taxon>
        <taxon>Pseudomonadota</taxon>
        <taxon>Alphaproteobacteria</taxon>
        <taxon>Rhodobacterales</taxon>
        <taxon>Paracoccaceae</taxon>
        <taxon>Tritonibacter</taxon>
    </lineage>
</organism>
<dbReference type="Proteomes" id="UP000237718">
    <property type="component" value="Unassembled WGS sequence"/>
</dbReference>
<feature type="transmembrane region" description="Helical" evidence="1">
    <location>
        <begin position="12"/>
        <end position="31"/>
    </location>
</feature>
<keyword evidence="1" id="KW-1133">Transmembrane helix</keyword>